<dbReference type="Proteomes" id="UP000298355">
    <property type="component" value="Unassembled WGS sequence"/>
</dbReference>
<dbReference type="EMBL" id="SOGJ01000032">
    <property type="protein sequence ID" value="TFC95682.1"/>
    <property type="molecule type" value="Genomic_DNA"/>
</dbReference>
<keyword evidence="2" id="KW-1185">Reference proteome</keyword>
<name>A0ABY2IYN6_9MICO</name>
<sequence>MTTTTIDTDAAATFTEVFAAGDFAGDVGPRMSCTEVDALAGMLRAVGADTAAATWIDAHAAADDEGDSHGTDQ</sequence>
<evidence type="ECO:0000313" key="1">
    <source>
        <dbReference type="EMBL" id="TFC95682.1"/>
    </source>
</evidence>
<proteinExistence type="predicted"/>
<organism evidence="1 2">
    <name type="scientific">Cryobacterium breve</name>
    <dbReference type="NCBI Taxonomy" id="1259258"/>
    <lineage>
        <taxon>Bacteria</taxon>
        <taxon>Bacillati</taxon>
        <taxon>Actinomycetota</taxon>
        <taxon>Actinomycetes</taxon>
        <taxon>Micrococcales</taxon>
        <taxon>Microbacteriaceae</taxon>
        <taxon>Cryobacterium</taxon>
    </lineage>
</organism>
<dbReference type="RefSeq" id="WP_134364423.1">
    <property type="nucleotide sequence ID" value="NZ_SOGJ01000032.1"/>
</dbReference>
<evidence type="ECO:0000313" key="2">
    <source>
        <dbReference type="Proteomes" id="UP000298355"/>
    </source>
</evidence>
<comment type="caution">
    <text evidence="1">The sequence shown here is derived from an EMBL/GenBank/DDBJ whole genome shotgun (WGS) entry which is preliminary data.</text>
</comment>
<reference evidence="1 2" key="1">
    <citation type="submission" date="2019-03" db="EMBL/GenBank/DDBJ databases">
        <title>Genomics of glacier-inhabiting Cryobacterium strains.</title>
        <authorList>
            <person name="Liu Q."/>
            <person name="Xin Y.-H."/>
        </authorList>
    </citation>
    <scope>NUCLEOTIDE SEQUENCE [LARGE SCALE GENOMIC DNA]</scope>
    <source>
        <strain evidence="1 2">TMT4-23</strain>
    </source>
</reference>
<accession>A0ABY2IYN6</accession>
<protein>
    <submittedName>
        <fullName evidence="1">Uncharacterized protein</fullName>
    </submittedName>
</protein>
<gene>
    <name evidence="1" type="ORF">E3O65_14395</name>
</gene>